<evidence type="ECO:0000313" key="5">
    <source>
        <dbReference type="RefSeq" id="XP_006820834.1"/>
    </source>
</evidence>
<organism evidence="4 5">
    <name type="scientific">Saccoglossus kowalevskii</name>
    <name type="common">Acorn worm</name>
    <dbReference type="NCBI Taxonomy" id="10224"/>
    <lineage>
        <taxon>Eukaryota</taxon>
        <taxon>Metazoa</taxon>
        <taxon>Hemichordata</taxon>
        <taxon>Enteropneusta</taxon>
        <taxon>Harrimaniidae</taxon>
        <taxon>Saccoglossus</taxon>
    </lineage>
</organism>
<keyword evidence="4" id="KW-1185">Reference proteome</keyword>
<sequence length="158" mass="18020">MNVCVVLLLLAVIGAAVSDDVGKGENTRMDKPVERELHHLSDEKKSEMVNRRKEYLKAHPEVEGSPKLAQEVSKLLRNKKEKMMGIKQSELSSEEKVLQLENLKQDYRSQIKTLAIEANGRAELAAERRRTLELRKERKSGRESNLGHPKFGESKMEN</sequence>
<feature type="chain" id="PRO_5045231640" evidence="3">
    <location>
        <begin position="19"/>
        <end position="158"/>
    </location>
</feature>
<feature type="region of interest" description="Disordered" evidence="2">
    <location>
        <begin position="133"/>
        <end position="158"/>
    </location>
</feature>
<name>A0ABM0MLE3_SACKO</name>
<keyword evidence="1" id="KW-0175">Coiled coil</keyword>
<evidence type="ECO:0000256" key="2">
    <source>
        <dbReference type="SAM" id="MobiDB-lite"/>
    </source>
</evidence>
<evidence type="ECO:0000256" key="1">
    <source>
        <dbReference type="SAM" id="Coils"/>
    </source>
</evidence>
<feature type="coiled-coil region" evidence="1">
    <location>
        <begin position="86"/>
        <end position="117"/>
    </location>
</feature>
<dbReference type="RefSeq" id="XP_006820834.1">
    <property type="nucleotide sequence ID" value="XM_006820771.1"/>
</dbReference>
<proteinExistence type="predicted"/>
<feature type="signal peptide" evidence="3">
    <location>
        <begin position="1"/>
        <end position="18"/>
    </location>
</feature>
<accession>A0ABM0MLE3</accession>
<protein>
    <submittedName>
        <fullName evidence="5">Uncharacterized protein LOC102810177</fullName>
    </submittedName>
</protein>
<keyword evidence="3" id="KW-0732">Signal</keyword>
<feature type="compositionally biased region" description="Basic and acidic residues" evidence="2">
    <location>
        <begin position="133"/>
        <end position="142"/>
    </location>
</feature>
<evidence type="ECO:0000256" key="3">
    <source>
        <dbReference type="SAM" id="SignalP"/>
    </source>
</evidence>
<dbReference type="Proteomes" id="UP000694865">
    <property type="component" value="Unplaced"/>
</dbReference>
<dbReference type="GeneID" id="102810177"/>
<evidence type="ECO:0000313" key="4">
    <source>
        <dbReference type="Proteomes" id="UP000694865"/>
    </source>
</evidence>
<reference evidence="5" key="1">
    <citation type="submission" date="2025-08" db="UniProtKB">
        <authorList>
            <consortium name="RefSeq"/>
        </authorList>
    </citation>
    <scope>IDENTIFICATION</scope>
    <source>
        <tissue evidence="5">Testes</tissue>
    </source>
</reference>
<gene>
    <name evidence="5" type="primary">LOC102810177</name>
</gene>